<sequence length="510" mass="56465">MSLFNRPTDNNISSPTIPPIIGQKRPPPTLLPAFEPQSSSPGFLRPSKRQACSTPSRDEKFLNRYPTPIPSSTTGILSSPLPLYHDSSSQSYHPRAVLSERNPLSAVLTIILPENGEIIKLGRSSKSSNFQLSTSRLISRVHVEARFIAATTPLEPNCIEIKCRGWNGLKLHCSGQTWNLAKNDTFLSESEFSDVLIDTHDSRVLISWPERYQDSLMGSLSDFEDDENTPTNKQNSFNNHGTDICSGPIRSCVKVPSPASPCPRRRNPLINISGNQDSETLDVVQVYEDIPPSPLNTPVYGNSSPTESLRPVSACSSSQDSELSEIDSENFDEENDPLLDSVGLKNDKRNARIVSNARQNSPTDENEPPLEATQCLNLTGHSDTIDHTINQLAFSLKSSVPLSELFLQLPATLKNTSSGEPEEPEIKILTKLNFQQLLNSLPCIGEISREGKDAAGKPLESEYYYIIEEDQDEARRTAVQGLRKPSLRSCRKKHKSIISLSLFNNEENSN</sequence>
<feature type="region of interest" description="Disordered" evidence="1">
    <location>
        <begin position="1"/>
        <end position="64"/>
    </location>
</feature>
<dbReference type="EMBL" id="MCBR01001134">
    <property type="protein sequence ID" value="RKF82767.1"/>
    <property type="molecule type" value="Genomic_DNA"/>
</dbReference>
<evidence type="ECO:0000313" key="3">
    <source>
        <dbReference type="EMBL" id="RKF82767.1"/>
    </source>
</evidence>
<evidence type="ECO:0000313" key="4">
    <source>
        <dbReference type="Proteomes" id="UP000285405"/>
    </source>
</evidence>
<evidence type="ECO:0000259" key="2">
    <source>
        <dbReference type="PROSITE" id="PS50006"/>
    </source>
</evidence>
<feature type="compositionally biased region" description="Low complexity" evidence="1">
    <location>
        <begin position="12"/>
        <end position="21"/>
    </location>
</feature>
<feature type="domain" description="FHA" evidence="2">
    <location>
        <begin position="119"/>
        <end position="172"/>
    </location>
</feature>
<dbReference type="Proteomes" id="UP000285405">
    <property type="component" value="Unassembled WGS sequence"/>
</dbReference>
<feature type="region of interest" description="Disordered" evidence="1">
    <location>
        <begin position="220"/>
        <end position="240"/>
    </location>
</feature>
<dbReference type="AlphaFoldDB" id="A0A420J7K1"/>
<feature type="region of interest" description="Disordered" evidence="1">
    <location>
        <begin position="256"/>
        <end position="277"/>
    </location>
</feature>
<name>A0A420J7K1_9PEZI</name>
<proteinExistence type="predicted"/>
<feature type="compositionally biased region" description="Polar residues" evidence="1">
    <location>
        <begin position="229"/>
        <end position="240"/>
    </location>
</feature>
<comment type="caution">
    <text evidence="3">The sequence shown here is derived from an EMBL/GenBank/DDBJ whole genome shotgun (WGS) entry which is preliminary data.</text>
</comment>
<dbReference type="PROSITE" id="PS50006">
    <property type="entry name" value="FHA_DOMAIN"/>
    <property type="match status" value="1"/>
</dbReference>
<feature type="compositionally biased region" description="Acidic residues" evidence="1">
    <location>
        <begin position="322"/>
        <end position="337"/>
    </location>
</feature>
<dbReference type="OrthoDB" id="5348546at2759"/>
<evidence type="ECO:0000256" key="1">
    <source>
        <dbReference type="SAM" id="MobiDB-lite"/>
    </source>
</evidence>
<feature type="region of interest" description="Disordered" evidence="1">
    <location>
        <begin position="294"/>
        <end position="343"/>
    </location>
</feature>
<accession>A0A420J7K1</accession>
<organism evidence="3 4">
    <name type="scientific">Golovinomyces cichoracearum</name>
    <dbReference type="NCBI Taxonomy" id="62708"/>
    <lineage>
        <taxon>Eukaryota</taxon>
        <taxon>Fungi</taxon>
        <taxon>Dikarya</taxon>
        <taxon>Ascomycota</taxon>
        <taxon>Pezizomycotina</taxon>
        <taxon>Leotiomycetes</taxon>
        <taxon>Erysiphales</taxon>
        <taxon>Erysiphaceae</taxon>
        <taxon>Golovinomyces</taxon>
    </lineage>
</organism>
<dbReference type="InterPro" id="IPR000253">
    <property type="entry name" value="FHA_dom"/>
</dbReference>
<feature type="region of interest" description="Disordered" evidence="1">
    <location>
        <begin position="350"/>
        <end position="369"/>
    </location>
</feature>
<gene>
    <name evidence="3" type="ORF">GcC1_011005</name>
</gene>
<protein>
    <submittedName>
        <fullName evidence="3">Putative transcription factor tos4</fullName>
    </submittedName>
</protein>
<reference evidence="3 4" key="1">
    <citation type="journal article" date="2018" name="BMC Genomics">
        <title>Comparative genome analyses reveal sequence features reflecting distinct modes of host-adaptation between dicot and monocot powdery mildew.</title>
        <authorList>
            <person name="Wu Y."/>
            <person name="Ma X."/>
            <person name="Pan Z."/>
            <person name="Kale S.D."/>
            <person name="Song Y."/>
            <person name="King H."/>
            <person name="Zhang Q."/>
            <person name="Presley C."/>
            <person name="Deng X."/>
            <person name="Wei C.I."/>
            <person name="Xiao S."/>
        </authorList>
    </citation>
    <scope>NUCLEOTIDE SEQUENCE [LARGE SCALE GENOMIC DNA]</scope>
    <source>
        <strain evidence="3">UCSC1</strain>
    </source>
</reference>
<feature type="compositionally biased region" description="Polar residues" evidence="1">
    <location>
        <begin position="1"/>
        <end position="11"/>
    </location>
</feature>